<evidence type="ECO:0000313" key="2">
    <source>
        <dbReference type="EMBL" id="ELU04006.1"/>
    </source>
</evidence>
<evidence type="ECO:0000313" key="4">
    <source>
        <dbReference type="Proteomes" id="UP000014760"/>
    </source>
</evidence>
<dbReference type="STRING" id="283909.R7UD45"/>
<accession>R7UD45</accession>
<keyword evidence="4" id="KW-1185">Reference proteome</keyword>
<dbReference type="PANTHER" id="PTHR47510:SF3">
    <property type="entry name" value="ENDO_EXONUCLEASE_PHOSPHATASE DOMAIN-CONTAINING PROTEIN"/>
    <property type="match status" value="1"/>
</dbReference>
<dbReference type="Pfam" id="PF09004">
    <property type="entry name" value="ALKBH8_N"/>
    <property type="match status" value="1"/>
</dbReference>
<dbReference type="AlphaFoldDB" id="R7UD45"/>
<dbReference type="HOGENOM" id="CLU_011463_1_0_1"/>
<proteinExistence type="predicted"/>
<protein>
    <recommendedName>
        <fullName evidence="1">Alkylated DNA repair protein AlkB homologue 8 N-terminal domain-containing protein</fullName>
    </recommendedName>
</protein>
<dbReference type="EnsemblMetazoa" id="CapteT216682">
    <property type="protein sequence ID" value="CapteP216682"/>
    <property type="gene ID" value="CapteG216682"/>
</dbReference>
<organism evidence="2">
    <name type="scientific">Capitella teleta</name>
    <name type="common">Polychaete worm</name>
    <dbReference type="NCBI Taxonomy" id="283909"/>
    <lineage>
        <taxon>Eukaryota</taxon>
        <taxon>Metazoa</taxon>
        <taxon>Spiralia</taxon>
        <taxon>Lophotrochozoa</taxon>
        <taxon>Annelida</taxon>
        <taxon>Polychaeta</taxon>
        <taxon>Sedentaria</taxon>
        <taxon>Scolecida</taxon>
        <taxon>Capitellidae</taxon>
        <taxon>Capitella</taxon>
    </lineage>
</organism>
<dbReference type="Proteomes" id="UP000014760">
    <property type="component" value="Unassembled WGS sequence"/>
</dbReference>
<sequence>MIHYSREEILNIRTSSTAMCNLDFIHLSRSSPPIFYQCSVNKCCIRRRRGRPGGIRRRLRLRRGNKIPLPIIICGNVRSINNKIDEIASHVSYNHHFKDACAIATTETWLNADVPDVCMSLNGFHLIRGDRTDDSGKSRGGGVCLYLNARWCTNYVIKHSSCSADVEMLCVQCRPWYIPREISCVALIVAYIPPNGNKERAAEAIGAMAMEIEDAKPDAAVIITGDFNGASLAAVLPVYKQYFNIPTRGENCLDHFYCNIKKAYTAKTLPPIGRSDHVMLHMLPTYVRKLNAQKARKKTISVWNDDVAARLSSCFACTDWDMFVRNCSDINELTHTVAGYIKFCEEMIVEKETIKIYPNNKPLVTQNDFKSAWKGLKTITGYKKKPSNAGERNDNAEWAEQLNDFYCRFEKNDNILDITENPLTRLQVSANDVRKILSSVDPNKAMGPDNISPRLLKTCAQDLAHIFKTKKTTQRLYHLRKLREFRVDGCIGELFYKSTIQSVMLFGSVVWGQSCTKQEKKRVDRIQRKANRTIGYTTTPWKTTMTTTIQKQANKIIREQHHPLKDNYSFMPSGRRLRSLKCNTTRYQNTFVPSSIRLINSSYIHHLIDHCHSPKPFLRVQ</sequence>
<dbReference type="SUPFAM" id="SSF56219">
    <property type="entry name" value="DNase I-like"/>
    <property type="match status" value="1"/>
</dbReference>
<feature type="domain" description="Alkylated DNA repair protein AlkB homologue 8 N-terminal" evidence="1">
    <location>
        <begin position="470"/>
        <end position="502"/>
    </location>
</feature>
<dbReference type="EMBL" id="KB302664">
    <property type="protein sequence ID" value="ELU04006.1"/>
    <property type="molecule type" value="Genomic_DNA"/>
</dbReference>
<evidence type="ECO:0000313" key="3">
    <source>
        <dbReference type="EnsemblMetazoa" id="CapteP216682"/>
    </source>
</evidence>
<dbReference type="GO" id="GO:0008168">
    <property type="term" value="F:methyltransferase activity"/>
    <property type="evidence" value="ECO:0007669"/>
    <property type="project" value="InterPro"/>
</dbReference>
<dbReference type="PANTHER" id="PTHR47510">
    <property type="entry name" value="REVERSE TRANSCRIPTASE DOMAIN-CONTAINING PROTEIN"/>
    <property type="match status" value="1"/>
</dbReference>
<evidence type="ECO:0000259" key="1">
    <source>
        <dbReference type="Pfam" id="PF09004"/>
    </source>
</evidence>
<dbReference type="EMBL" id="AMQN01024197">
    <property type="status" value="NOT_ANNOTATED_CDS"/>
    <property type="molecule type" value="Genomic_DNA"/>
</dbReference>
<dbReference type="OrthoDB" id="10037236at2759"/>
<dbReference type="GO" id="GO:0016706">
    <property type="term" value="F:2-oxoglutarate-dependent dioxygenase activity"/>
    <property type="evidence" value="ECO:0007669"/>
    <property type="project" value="InterPro"/>
</dbReference>
<reference evidence="2 4" key="2">
    <citation type="journal article" date="2013" name="Nature">
        <title>Insights into bilaterian evolution from three spiralian genomes.</title>
        <authorList>
            <person name="Simakov O."/>
            <person name="Marletaz F."/>
            <person name="Cho S.J."/>
            <person name="Edsinger-Gonzales E."/>
            <person name="Havlak P."/>
            <person name="Hellsten U."/>
            <person name="Kuo D.H."/>
            <person name="Larsson T."/>
            <person name="Lv J."/>
            <person name="Arendt D."/>
            <person name="Savage R."/>
            <person name="Osoegawa K."/>
            <person name="de Jong P."/>
            <person name="Grimwood J."/>
            <person name="Chapman J.A."/>
            <person name="Shapiro H."/>
            <person name="Aerts A."/>
            <person name="Otillar R.P."/>
            <person name="Terry A.Y."/>
            <person name="Boore J.L."/>
            <person name="Grigoriev I.V."/>
            <person name="Lindberg D.R."/>
            <person name="Seaver E.C."/>
            <person name="Weisblat D.A."/>
            <person name="Putnam N.H."/>
            <person name="Rokhsar D.S."/>
        </authorList>
    </citation>
    <scope>NUCLEOTIDE SEQUENCE</scope>
    <source>
        <strain evidence="2 4">I ESC-2004</strain>
    </source>
</reference>
<dbReference type="InterPro" id="IPR036691">
    <property type="entry name" value="Endo/exonu/phosph_ase_sf"/>
</dbReference>
<dbReference type="InterPro" id="IPR015095">
    <property type="entry name" value="AlkB_hom8_N"/>
</dbReference>
<name>R7UD45_CAPTE</name>
<reference evidence="3" key="3">
    <citation type="submission" date="2015-06" db="UniProtKB">
        <authorList>
            <consortium name="EnsemblMetazoa"/>
        </authorList>
    </citation>
    <scope>IDENTIFICATION</scope>
</reference>
<reference evidence="4" key="1">
    <citation type="submission" date="2012-12" db="EMBL/GenBank/DDBJ databases">
        <authorList>
            <person name="Hellsten U."/>
            <person name="Grimwood J."/>
            <person name="Chapman J.A."/>
            <person name="Shapiro H."/>
            <person name="Aerts A."/>
            <person name="Otillar R.P."/>
            <person name="Terry A.Y."/>
            <person name="Boore J.L."/>
            <person name="Simakov O."/>
            <person name="Marletaz F."/>
            <person name="Cho S.-J."/>
            <person name="Edsinger-Gonzales E."/>
            <person name="Havlak P."/>
            <person name="Kuo D.-H."/>
            <person name="Larsson T."/>
            <person name="Lv J."/>
            <person name="Arendt D."/>
            <person name="Savage R."/>
            <person name="Osoegawa K."/>
            <person name="de Jong P."/>
            <person name="Lindberg D.R."/>
            <person name="Seaver E.C."/>
            <person name="Weisblat D.A."/>
            <person name="Putnam N.H."/>
            <person name="Grigoriev I.V."/>
            <person name="Rokhsar D.S."/>
        </authorList>
    </citation>
    <scope>NUCLEOTIDE SEQUENCE</scope>
    <source>
        <strain evidence="4">I ESC-2004</strain>
    </source>
</reference>
<dbReference type="EMBL" id="AMQN01024196">
    <property type="status" value="NOT_ANNOTATED_CDS"/>
    <property type="molecule type" value="Genomic_DNA"/>
</dbReference>
<gene>
    <name evidence="2" type="ORF">CAPTEDRAFT_216682</name>
</gene>
<dbReference type="Gene3D" id="3.60.10.10">
    <property type="entry name" value="Endonuclease/exonuclease/phosphatase"/>
    <property type="match status" value="1"/>
</dbReference>
<dbReference type="OMA" id="CVEDVIP"/>